<evidence type="ECO:0000313" key="3">
    <source>
        <dbReference type="Proteomes" id="UP000231070"/>
    </source>
</evidence>
<keyword evidence="1" id="KW-1133">Transmembrane helix</keyword>
<keyword evidence="1" id="KW-0472">Membrane</keyword>
<sequence>MILLYVATLALFLLSLAADRGKTVKALRAGTRMFLNLLPSLLAILILVAAVLTPLGPETIRGWLGAESGPIAYVIAAAVGSVALIPGPAAYPMAGMLIDSGVGYPVIAVFITTLMMVGIVTLPLERRFFGTRVAVARNALSLIGALVIGLTMASVWSLL</sequence>
<comment type="caution">
    <text evidence="2">The sequence shown here is derived from an EMBL/GenBank/DDBJ whole genome shotgun (WGS) entry which is preliminary data.</text>
</comment>
<dbReference type="RefSeq" id="WP_100082099.1">
    <property type="nucleotide sequence ID" value="NZ_NQVN01000016.1"/>
</dbReference>
<evidence type="ECO:0000313" key="2">
    <source>
        <dbReference type="EMBL" id="PIO97577.1"/>
    </source>
</evidence>
<organism evidence="2 3">
    <name type="scientific">Pleomorphomonas carboxyditropha</name>
    <dbReference type="NCBI Taxonomy" id="2023338"/>
    <lineage>
        <taxon>Bacteria</taxon>
        <taxon>Pseudomonadati</taxon>
        <taxon>Pseudomonadota</taxon>
        <taxon>Alphaproteobacteria</taxon>
        <taxon>Hyphomicrobiales</taxon>
        <taxon>Pleomorphomonadaceae</taxon>
        <taxon>Pleomorphomonas</taxon>
    </lineage>
</organism>
<evidence type="ECO:0008006" key="4">
    <source>
        <dbReference type="Google" id="ProtNLM"/>
    </source>
</evidence>
<feature type="transmembrane region" description="Helical" evidence="1">
    <location>
        <begin position="136"/>
        <end position="158"/>
    </location>
</feature>
<keyword evidence="1" id="KW-0812">Transmembrane</keyword>
<dbReference type="EMBL" id="NQVN01000016">
    <property type="protein sequence ID" value="PIO97577.1"/>
    <property type="molecule type" value="Genomic_DNA"/>
</dbReference>
<gene>
    <name evidence="2" type="ORF">CJ014_19105</name>
</gene>
<dbReference type="AlphaFoldDB" id="A0A2G9WS95"/>
<dbReference type="Proteomes" id="UP000231070">
    <property type="component" value="Unassembled WGS sequence"/>
</dbReference>
<feature type="transmembrane region" description="Helical" evidence="1">
    <location>
        <begin position="72"/>
        <end position="91"/>
    </location>
</feature>
<reference evidence="2 3" key="1">
    <citation type="submission" date="2017-08" db="EMBL/GenBank/DDBJ databases">
        <title>Pleomorphomonas carboxidotrophicus sp. nov., a new mesophilic hydrogenogenic carboxidotroph.</title>
        <authorList>
            <person name="Esquivel-Elizondo S."/>
            <person name="Krajmalnik-Brown R."/>
            <person name="Maldonado J."/>
        </authorList>
    </citation>
    <scope>NUCLEOTIDE SEQUENCE [LARGE SCALE GENOMIC DNA]</scope>
    <source>
        <strain evidence="2 3">SVCO-16</strain>
    </source>
</reference>
<feature type="transmembrane region" description="Helical" evidence="1">
    <location>
        <begin position="33"/>
        <end position="52"/>
    </location>
</feature>
<protein>
    <recommendedName>
        <fullName evidence="4">Permease</fullName>
    </recommendedName>
</protein>
<feature type="transmembrane region" description="Helical" evidence="1">
    <location>
        <begin position="103"/>
        <end position="124"/>
    </location>
</feature>
<keyword evidence="3" id="KW-1185">Reference proteome</keyword>
<dbReference type="OrthoDB" id="5465282at2"/>
<evidence type="ECO:0000256" key="1">
    <source>
        <dbReference type="SAM" id="Phobius"/>
    </source>
</evidence>
<accession>A0A2G9WS95</accession>
<name>A0A2G9WS95_9HYPH</name>
<proteinExistence type="predicted"/>